<dbReference type="InterPro" id="IPR050109">
    <property type="entry name" value="HTH-type_TetR-like_transc_reg"/>
</dbReference>
<sequence length="178" mass="19399">MTAQQTREKILDALEKVLVQDGPQAVTLEAVAKSAGVSKGGLLYHFGSKQELIGGLVDRLAEVTDKEIAEARTGQQSVARWFLETSVPGPEDEMSLYWSVIAVLRTADGAEDSVSKRIESIFTHWIDALHDEVKDPVLAETIRLVGDGLFLSAVAGLPVPDEALMRKVFDRLLSQLEA</sequence>
<dbReference type="InterPro" id="IPR001647">
    <property type="entry name" value="HTH_TetR"/>
</dbReference>
<accession>A0ABY8QPY7</accession>
<proteinExistence type="predicted"/>
<dbReference type="Proteomes" id="UP001209083">
    <property type="component" value="Chromosome"/>
</dbReference>
<evidence type="ECO:0000313" key="6">
    <source>
        <dbReference type="EMBL" id="WGW11040.1"/>
    </source>
</evidence>
<keyword evidence="7" id="KW-1185">Reference proteome</keyword>
<organism evidence="6 7">
    <name type="scientific">Saxibacter everestensis</name>
    <dbReference type="NCBI Taxonomy" id="2909229"/>
    <lineage>
        <taxon>Bacteria</taxon>
        <taxon>Bacillati</taxon>
        <taxon>Actinomycetota</taxon>
        <taxon>Actinomycetes</taxon>
        <taxon>Micrococcales</taxon>
        <taxon>Brevibacteriaceae</taxon>
        <taxon>Saxibacter</taxon>
    </lineage>
</organism>
<evidence type="ECO:0000313" key="7">
    <source>
        <dbReference type="Proteomes" id="UP001209083"/>
    </source>
</evidence>
<dbReference type="InterPro" id="IPR009057">
    <property type="entry name" value="Homeodomain-like_sf"/>
</dbReference>
<evidence type="ECO:0000256" key="1">
    <source>
        <dbReference type="ARBA" id="ARBA00023015"/>
    </source>
</evidence>
<dbReference type="Pfam" id="PF17937">
    <property type="entry name" value="TetR_C_28"/>
    <property type="match status" value="1"/>
</dbReference>
<evidence type="ECO:0000256" key="4">
    <source>
        <dbReference type="PROSITE-ProRule" id="PRU00335"/>
    </source>
</evidence>
<dbReference type="PROSITE" id="PS50977">
    <property type="entry name" value="HTH_TETR_2"/>
    <property type="match status" value="1"/>
</dbReference>
<protein>
    <submittedName>
        <fullName evidence="6">TetR/AcrR family transcriptional regulator</fullName>
    </submittedName>
</protein>
<dbReference type="Pfam" id="PF00440">
    <property type="entry name" value="TetR_N"/>
    <property type="match status" value="1"/>
</dbReference>
<dbReference type="EMBL" id="CP090958">
    <property type="protein sequence ID" value="WGW11040.1"/>
    <property type="molecule type" value="Genomic_DNA"/>
</dbReference>
<evidence type="ECO:0000256" key="2">
    <source>
        <dbReference type="ARBA" id="ARBA00023125"/>
    </source>
</evidence>
<dbReference type="SUPFAM" id="SSF46689">
    <property type="entry name" value="Homeodomain-like"/>
    <property type="match status" value="1"/>
</dbReference>
<reference evidence="6 7" key="1">
    <citation type="submission" date="2023-05" db="EMBL/GenBank/DDBJ databases">
        <title>Lithophilousrod everest ZFBP1038 complete genpme.</title>
        <authorList>
            <person name="Tian M."/>
        </authorList>
    </citation>
    <scope>NUCLEOTIDE SEQUENCE [LARGE SCALE GENOMIC DNA]</scope>
    <source>
        <strain evidence="6 7">ZFBP1038</strain>
    </source>
</reference>
<dbReference type="PANTHER" id="PTHR30055">
    <property type="entry name" value="HTH-TYPE TRANSCRIPTIONAL REGULATOR RUTR"/>
    <property type="match status" value="1"/>
</dbReference>
<dbReference type="InterPro" id="IPR041479">
    <property type="entry name" value="TetR_CgmR_C"/>
</dbReference>
<feature type="DNA-binding region" description="H-T-H motif" evidence="4">
    <location>
        <begin position="27"/>
        <end position="46"/>
    </location>
</feature>
<dbReference type="RefSeq" id="WP_349637822.1">
    <property type="nucleotide sequence ID" value="NZ_CP090958.1"/>
</dbReference>
<name>A0ABY8QPY7_9MICO</name>
<keyword evidence="2 4" id="KW-0238">DNA-binding</keyword>
<feature type="domain" description="HTH tetR-type" evidence="5">
    <location>
        <begin position="4"/>
        <end position="64"/>
    </location>
</feature>
<keyword evidence="3" id="KW-0804">Transcription</keyword>
<keyword evidence="1" id="KW-0805">Transcription regulation</keyword>
<dbReference type="Gene3D" id="1.10.357.10">
    <property type="entry name" value="Tetracycline Repressor, domain 2"/>
    <property type="match status" value="1"/>
</dbReference>
<dbReference type="PANTHER" id="PTHR30055:SF234">
    <property type="entry name" value="HTH-TYPE TRANSCRIPTIONAL REGULATOR BETI"/>
    <property type="match status" value="1"/>
</dbReference>
<evidence type="ECO:0000259" key="5">
    <source>
        <dbReference type="PROSITE" id="PS50977"/>
    </source>
</evidence>
<dbReference type="PRINTS" id="PR00455">
    <property type="entry name" value="HTHTETR"/>
</dbReference>
<gene>
    <name evidence="6" type="ORF">LWF01_13135</name>
</gene>
<evidence type="ECO:0000256" key="3">
    <source>
        <dbReference type="ARBA" id="ARBA00023163"/>
    </source>
</evidence>